<sequence>MVKGKALDLSGYDPDKAKNAFSDKNVQTIAVEIPDDFFHGIATGYWEPSQYPPTPAKPGARPTALPSP</sequence>
<feature type="region of interest" description="Disordered" evidence="1">
    <location>
        <begin position="48"/>
        <end position="68"/>
    </location>
</feature>
<dbReference type="EMBL" id="WHPN01000271">
    <property type="protein sequence ID" value="KAF4408547.1"/>
    <property type="molecule type" value="Genomic_DNA"/>
</dbReference>
<comment type="caution">
    <text evidence="2">The sequence shown here is derived from an EMBL/GenBank/DDBJ whole genome shotgun (WGS) entry which is preliminary data.</text>
</comment>
<evidence type="ECO:0000313" key="2">
    <source>
        <dbReference type="EMBL" id="KAF4408547.1"/>
    </source>
</evidence>
<keyword evidence="3" id="KW-1185">Reference proteome</keyword>
<dbReference type="RefSeq" id="WP_156206232.1">
    <property type="nucleotide sequence ID" value="NZ_WHPN01000271.1"/>
</dbReference>
<evidence type="ECO:0000256" key="1">
    <source>
        <dbReference type="SAM" id="MobiDB-lite"/>
    </source>
</evidence>
<proteinExistence type="predicted"/>
<evidence type="ECO:0000313" key="3">
    <source>
        <dbReference type="Proteomes" id="UP000621266"/>
    </source>
</evidence>
<name>A0ABQ7FMV2_9ACTN</name>
<gene>
    <name evidence="2" type="ORF">GCU69_14060</name>
</gene>
<reference evidence="2 3" key="1">
    <citation type="submission" date="2019-10" db="EMBL/GenBank/DDBJ databases">
        <title>Streptomyces tenebrisbrunneis sp.nov., an endogenous actinomycete isolated from of Lycium ruthenicum.</title>
        <authorList>
            <person name="Ma L."/>
        </authorList>
    </citation>
    <scope>NUCLEOTIDE SEQUENCE [LARGE SCALE GENOMIC DNA]</scope>
    <source>
        <strain evidence="2 3">TRM 66187</strain>
    </source>
</reference>
<organism evidence="2 3">
    <name type="scientific">Streptomyces lycii</name>
    <dbReference type="NCBI Taxonomy" id="2654337"/>
    <lineage>
        <taxon>Bacteria</taxon>
        <taxon>Bacillati</taxon>
        <taxon>Actinomycetota</taxon>
        <taxon>Actinomycetes</taxon>
        <taxon>Kitasatosporales</taxon>
        <taxon>Streptomycetaceae</taxon>
        <taxon>Streptomyces</taxon>
    </lineage>
</organism>
<accession>A0ABQ7FMV2</accession>
<protein>
    <submittedName>
        <fullName evidence="2">Uncharacterized protein</fullName>
    </submittedName>
</protein>
<dbReference type="Proteomes" id="UP000621266">
    <property type="component" value="Unassembled WGS sequence"/>
</dbReference>